<dbReference type="RefSeq" id="WP_211876250.1">
    <property type="nucleotide sequence ID" value="NZ_JAAEDH010000033.1"/>
</dbReference>
<reference evidence="1" key="1">
    <citation type="submission" date="2020-01" db="EMBL/GenBank/DDBJ databases">
        <authorList>
            <person name="Rat A."/>
        </authorList>
    </citation>
    <scope>NUCLEOTIDE SEQUENCE</scope>
    <source>
        <strain evidence="1">LMG 28251</strain>
    </source>
</reference>
<reference evidence="1" key="2">
    <citation type="journal article" date="2021" name="Syst. Appl. Microbiol.">
        <title>Roseomonas hellenica sp. nov., isolated from roots of wild-growing Alkanna tinctoria.</title>
        <authorList>
            <person name="Rat A."/>
            <person name="Naranjo H.D."/>
            <person name="Lebbe L."/>
            <person name="Cnockaert M."/>
            <person name="Krigas N."/>
            <person name="Grigoriadou K."/>
            <person name="Maloupa E."/>
            <person name="Willems A."/>
        </authorList>
    </citation>
    <scope>NUCLEOTIDE SEQUENCE</scope>
    <source>
        <strain evidence="1">LMG 28251</strain>
    </source>
</reference>
<name>A0AAF1KQB4_9PROT</name>
<dbReference type="Proteomes" id="UP001196068">
    <property type="component" value="Unassembled WGS sequence"/>
</dbReference>
<protein>
    <submittedName>
        <fullName evidence="1">Uncharacterized protein</fullName>
    </submittedName>
</protein>
<dbReference type="EMBL" id="JAAEDH010000033">
    <property type="protein sequence ID" value="MBR0657388.1"/>
    <property type="molecule type" value="Genomic_DNA"/>
</dbReference>
<proteinExistence type="predicted"/>
<evidence type="ECO:0000313" key="2">
    <source>
        <dbReference type="Proteomes" id="UP001196068"/>
    </source>
</evidence>
<accession>A0AAF1KQB4</accession>
<sequence>MSDEKRPLNIVFFDPNASKKMLTMLRLRRLGHQVEAPVDIGFCLALIGRGGVDVLAVELRPGDRWVPTLVEKLRALPPWAGAVATFGLTADFTGKALKMAEGMLLDGMRMHDVPDEALDEALHAAVKARLGVPGLDPARYADRAAEDIARDQEKLDTLATMIMPIREAEEGLISRTASDLADAFETLGLPVAAHAARQLAERPVADGVRFYALASSVVAARSLLRREYWAALRRAEALEKATADTISAPNA</sequence>
<evidence type="ECO:0000313" key="1">
    <source>
        <dbReference type="EMBL" id="MBR0657388.1"/>
    </source>
</evidence>
<keyword evidence="2" id="KW-1185">Reference proteome</keyword>
<organism evidence="1 2">
    <name type="scientific">Plastoroseomonas arctica</name>
    <dbReference type="NCBI Taxonomy" id="1509237"/>
    <lineage>
        <taxon>Bacteria</taxon>
        <taxon>Pseudomonadati</taxon>
        <taxon>Pseudomonadota</taxon>
        <taxon>Alphaproteobacteria</taxon>
        <taxon>Acetobacterales</taxon>
        <taxon>Acetobacteraceae</taxon>
        <taxon>Plastoroseomonas</taxon>
    </lineage>
</organism>
<dbReference type="AlphaFoldDB" id="A0AAF1KQB4"/>
<gene>
    <name evidence="1" type="ORF">GXW79_20095</name>
</gene>
<comment type="caution">
    <text evidence="1">The sequence shown here is derived from an EMBL/GenBank/DDBJ whole genome shotgun (WGS) entry which is preliminary data.</text>
</comment>